<dbReference type="AlphaFoldDB" id="A0A2T2N826"/>
<gene>
    <name evidence="2" type="ORF">BS50DRAFT_153220</name>
</gene>
<feature type="compositionally biased region" description="Basic residues" evidence="1">
    <location>
        <begin position="191"/>
        <end position="200"/>
    </location>
</feature>
<feature type="compositionally biased region" description="Polar residues" evidence="1">
    <location>
        <begin position="1"/>
        <end position="12"/>
    </location>
</feature>
<organism evidence="2 3">
    <name type="scientific">Corynespora cassiicola Philippines</name>
    <dbReference type="NCBI Taxonomy" id="1448308"/>
    <lineage>
        <taxon>Eukaryota</taxon>
        <taxon>Fungi</taxon>
        <taxon>Dikarya</taxon>
        <taxon>Ascomycota</taxon>
        <taxon>Pezizomycotina</taxon>
        <taxon>Dothideomycetes</taxon>
        <taxon>Pleosporomycetidae</taxon>
        <taxon>Pleosporales</taxon>
        <taxon>Corynesporascaceae</taxon>
        <taxon>Corynespora</taxon>
    </lineage>
</organism>
<accession>A0A2T2N826</accession>
<evidence type="ECO:0000256" key="1">
    <source>
        <dbReference type="SAM" id="MobiDB-lite"/>
    </source>
</evidence>
<dbReference type="Proteomes" id="UP000240883">
    <property type="component" value="Unassembled WGS sequence"/>
</dbReference>
<name>A0A2T2N826_CORCC</name>
<evidence type="ECO:0000313" key="2">
    <source>
        <dbReference type="EMBL" id="PSN61530.1"/>
    </source>
</evidence>
<feature type="region of interest" description="Disordered" evidence="1">
    <location>
        <begin position="89"/>
        <end position="167"/>
    </location>
</feature>
<keyword evidence="3" id="KW-1185">Reference proteome</keyword>
<feature type="region of interest" description="Disordered" evidence="1">
    <location>
        <begin position="180"/>
        <end position="215"/>
    </location>
</feature>
<dbReference type="EMBL" id="KZ678144">
    <property type="protein sequence ID" value="PSN61530.1"/>
    <property type="molecule type" value="Genomic_DNA"/>
</dbReference>
<protein>
    <submittedName>
        <fullName evidence="2">Uncharacterized protein</fullName>
    </submittedName>
</protein>
<feature type="compositionally biased region" description="Basic and acidic residues" evidence="1">
    <location>
        <begin position="17"/>
        <end position="35"/>
    </location>
</feature>
<evidence type="ECO:0000313" key="3">
    <source>
        <dbReference type="Proteomes" id="UP000240883"/>
    </source>
</evidence>
<sequence length="215" mass="24227">MPESNSPSTLDLSQMDRWTERQTHGQIDRETDTKPRLKYTAQLHPHRVDLPNTYTSTSHYLTHIATPPQKPPTISGNQGNHFCPPRCRAGQGRAWPGKSGSNHITHHITPSPLPPIHSTAPKPSRPQSRPRRQSGYTPIRNQADVAGAVRQPHRITARGMARPAERPRPWWLYQDSPFWATDTWTPERPSRRARQAKARQGKASLAKGSGQSYVP</sequence>
<feature type="region of interest" description="Disordered" evidence="1">
    <location>
        <begin position="1"/>
        <end position="35"/>
    </location>
</feature>
<proteinExistence type="predicted"/>
<reference evidence="2 3" key="1">
    <citation type="journal article" date="2018" name="Front. Microbiol.">
        <title>Genome-Wide Analysis of Corynespora cassiicola Leaf Fall Disease Putative Effectors.</title>
        <authorList>
            <person name="Lopez D."/>
            <person name="Ribeiro S."/>
            <person name="Label P."/>
            <person name="Fumanal B."/>
            <person name="Venisse J.S."/>
            <person name="Kohler A."/>
            <person name="de Oliveira R.R."/>
            <person name="Labutti K."/>
            <person name="Lipzen A."/>
            <person name="Lail K."/>
            <person name="Bauer D."/>
            <person name="Ohm R.A."/>
            <person name="Barry K.W."/>
            <person name="Spatafora J."/>
            <person name="Grigoriev I.V."/>
            <person name="Martin F.M."/>
            <person name="Pujade-Renaud V."/>
        </authorList>
    </citation>
    <scope>NUCLEOTIDE SEQUENCE [LARGE SCALE GENOMIC DNA]</scope>
    <source>
        <strain evidence="2 3">Philippines</strain>
    </source>
</reference>